<proteinExistence type="predicted"/>
<feature type="transmembrane region" description="Helical" evidence="1">
    <location>
        <begin position="63"/>
        <end position="85"/>
    </location>
</feature>
<evidence type="ECO:0000313" key="2">
    <source>
        <dbReference type="EMBL" id="QNV36806.2"/>
    </source>
</evidence>
<reference evidence="2 3" key="1">
    <citation type="submission" date="2020-09" db="EMBL/GenBank/DDBJ databases">
        <title>Investigation of environmental microbes.</title>
        <authorList>
            <person name="Ou Y."/>
            <person name="Kang Q."/>
        </authorList>
    </citation>
    <scope>NUCLEOTIDE SEQUENCE [LARGE SCALE GENOMIC DNA]</scope>
    <source>
        <strain evidence="2 3">KJZ-14</strain>
    </source>
</reference>
<dbReference type="EMBL" id="CP061539">
    <property type="protein sequence ID" value="QNV36806.2"/>
    <property type="molecule type" value="Genomic_DNA"/>
</dbReference>
<accession>A0A7H2BAW0</accession>
<gene>
    <name evidence="2" type="ORF">IDM49_05840</name>
</gene>
<dbReference type="RefSeq" id="WP_193836639.1">
    <property type="nucleotide sequence ID" value="NZ_CP061539.1"/>
</dbReference>
<dbReference type="KEGG" id="rter:IDM49_05840"/>
<feature type="transmembrane region" description="Helical" evidence="1">
    <location>
        <begin position="97"/>
        <end position="130"/>
    </location>
</feature>
<sequence>MKRTIRNARGFHRNPRGVLTAIGVGLASFGVLALSAGMVTRVQVATRYPTVAEALQHGEAYEYLPGLFLGVVACCGFLVMFVLSLRGIIRLGQYHHPVWMSISILCLITSALVLLLLFVPVVLGLVFGLATGQL</sequence>
<organism evidence="2 3">
    <name type="scientific">Rothia terrae</name>
    <dbReference type="NCBI Taxonomy" id="396015"/>
    <lineage>
        <taxon>Bacteria</taxon>
        <taxon>Bacillati</taxon>
        <taxon>Actinomycetota</taxon>
        <taxon>Actinomycetes</taxon>
        <taxon>Micrococcales</taxon>
        <taxon>Micrococcaceae</taxon>
        <taxon>Rothia</taxon>
    </lineage>
</organism>
<feature type="transmembrane region" description="Helical" evidence="1">
    <location>
        <begin position="21"/>
        <end position="43"/>
    </location>
</feature>
<protein>
    <submittedName>
        <fullName evidence="2">Uncharacterized protein</fullName>
    </submittedName>
</protein>
<keyword evidence="1" id="KW-1133">Transmembrane helix</keyword>
<keyword evidence="3" id="KW-1185">Reference proteome</keyword>
<keyword evidence="1" id="KW-0472">Membrane</keyword>
<name>A0A7H2BAW0_9MICC</name>
<evidence type="ECO:0000256" key="1">
    <source>
        <dbReference type="SAM" id="Phobius"/>
    </source>
</evidence>
<evidence type="ECO:0000313" key="3">
    <source>
        <dbReference type="Proteomes" id="UP000516404"/>
    </source>
</evidence>
<dbReference type="GeneID" id="96623751"/>
<dbReference type="AlphaFoldDB" id="A0A7H2BAW0"/>
<keyword evidence="1" id="KW-0812">Transmembrane</keyword>
<dbReference type="Proteomes" id="UP000516404">
    <property type="component" value="Chromosome"/>
</dbReference>